<dbReference type="InterPro" id="IPR008030">
    <property type="entry name" value="NmrA-like"/>
</dbReference>
<dbReference type="InterPro" id="IPR036291">
    <property type="entry name" value="NAD(P)-bd_dom_sf"/>
</dbReference>
<dbReference type="Proteomes" id="UP000054977">
    <property type="component" value="Unassembled WGS sequence"/>
</dbReference>
<dbReference type="Gene3D" id="3.40.50.720">
    <property type="entry name" value="NAD(P)-binding Rossmann-like Domain"/>
    <property type="match status" value="1"/>
</dbReference>
<dbReference type="PANTHER" id="PTHR43162">
    <property type="match status" value="1"/>
</dbReference>
<accession>A0A158GJS9</accession>
<dbReference type="Gene3D" id="3.90.25.10">
    <property type="entry name" value="UDP-galactose 4-epimerase, domain 1"/>
    <property type="match status" value="1"/>
</dbReference>
<evidence type="ECO:0000313" key="3">
    <source>
        <dbReference type="Proteomes" id="UP000054977"/>
    </source>
</evidence>
<dbReference type="PANTHER" id="PTHR43162:SF1">
    <property type="entry name" value="PRESTALK A DIFFERENTIATION PROTEIN A"/>
    <property type="match status" value="1"/>
</dbReference>
<proteinExistence type="predicted"/>
<dbReference type="AlphaFoldDB" id="A0A158GJS9"/>
<dbReference type="SUPFAM" id="SSF51735">
    <property type="entry name" value="NAD(P)-binding Rossmann-fold domains"/>
    <property type="match status" value="1"/>
</dbReference>
<dbReference type="RefSeq" id="WP_087667099.1">
    <property type="nucleotide sequence ID" value="NZ_FCNW02000007.1"/>
</dbReference>
<organism evidence="2 3">
    <name type="scientific">Caballeronia humi</name>
    <dbReference type="NCBI Taxonomy" id="326474"/>
    <lineage>
        <taxon>Bacteria</taxon>
        <taxon>Pseudomonadati</taxon>
        <taxon>Pseudomonadota</taxon>
        <taxon>Betaproteobacteria</taxon>
        <taxon>Burkholderiales</taxon>
        <taxon>Burkholderiaceae</taxon>
        <taxon>Caballeronia</taxon>
    </lineage>
</organism>
<dbReference type="OrthoDB" id="9777801at2"/>
<sequence length="288" mass="30969">MYAITGITGQVGGALAEALLAAQQDVRAVVRDARKGHAWTARGCELALADMSDAAALTKAFEGADGVFILPPPEFDPAPGFPEARAVIDAVKTALEVARPGKVVCLSTIGAQATQSNLLTQRTLMERAFAGLPMPVTFLRPAWFMENAAWDVAPARDTGVIASFLQPLDKPVPMVATADIGRVAARLLMEDWSGHRIVELEGPQRVTPNDIAATFARILGRPVRAEAVERETWGTLFRSQGTRDPMPRIQMLDGFNEGWIAFEQDAANIVKGDTGLESVLRGLVQRAQ</sequence>
<dbReference type="STRING" id="326474.AWB65_02125"/>
<gene>
    <name evidence="2" type="ORF">AWB65_02125</name>
</gene>
<dbReference type="EMBL" id="FCNW02000007">
    <property type="protein sequence ID" value="SAL32365.1"/>
    <property type="molecule type" value="Genomic_DNA"/>
</dbReference>
<evidence type="ECO:0000259" key="1">
    <source>
        <dbReference type="Pfam" id="PF05368"/>
    </source>
</evidence>
<dbReference type="Pfam" id="PF05368">
    <property type="entry name" value="NmrA"/>
    <property type="match status" value="1"/>
</dbReference>
<keyword evidence="3" id="KW-1185">Reference proteome</keyword>
<dbReference type="InterPro" id="IPR051604">
    <property type="entry name" value="Ergot_Alk_Oxidoreductase"/>
</dbReference>
<reference evidence="2" key="1">
    <citation type="submission" date="2016-01" db="EMBL/GenBank/DDBJ databases">
        <authorList>
            <person name="Peeters C."/>
        </authorList>
    </citation>
    <scope>NUCLEOTIDE SEQUENCE [LARGE SCALE GENOMIC DNA]</scope>
    <source>
        <strain evidence="2">LMG 22934</strain>
    </source>
</reference>
<name>A0A158GJS9_9BURK</name>
<feature type="domain" description="NmrA-like" evidence="1">
    <location>
        <begin position="3"/>
        <end position="236"/>
    </location>
</feature>
<evidence type="ECO:0000313" key="2">
    <source>
        <dbReference type="EMBL" id="SAL32365.1"/>
    </source>
</evidence>
<comment type="caution">
    <text evidence="2">The sequence shown here is derived from an EMBL/GenBank/DDBJ whole genome shotgun (WGS) entry which is preliminary data.</text>
</comment>
<protein>
    <submittedName>
        <fullName evidence="2">NmrA family protein</fullName>
    </submittedName>
</protein>